<dbReference type="InterPro" id="IPR001584">
    <property type="entry name" value="Integrase_cat-core"/>
</dbReference>
<dbReference type="NCBIfam" id="NF033546">
    <property type="entry name" value="transpos_IS21"/>
    <property type="match status" value="1"/>
</dbReference>
<evidence type="ECO:0000313" key="4">
    <source>
        <dbReference type="Proteomes" id="UP000545386"/>
    </source>
</evidence>
<feature type="domain" description="Integrase catalytic" evidence="2">
    <location>
        <begin position="125"/>
        <end position="312"/>
    </location>
</feature>
<name>A0A842HU91_9BURK</name>
<dbReference type="GO" id="GO:0015074">
    <property type="term" value="P:DNA integration"/>
    <property type="evidence" value="ECO:0007669"/>
    <property type="project" value="InterPro"/>
</dbReference>
<protein>
    <submittedName>
        <fullName evidence="3">IS21 family transposase</fullName>
    </submittedName>
</protein>
<evidence type="ECO:0000259" key="2">
    <source>
        <dbReference type="PROSITE" id="PS50994"/>
    </source>
</evidence>
<dbReference type="PANTHER" id="PTHR35004">
    <property type="entry name" value="TRANSPOSASE RV3428C-RELATED"/>
    <property type="match status" value="1"/>
</dbReference>
<dbReference type="GO" id="GO:0003676">
    <property type="term" value="F:nucleic acid binding"/>
    <property type="evidence" value="ECO:0007669"/>
    <property type="project" value="InterPro"/>
</dbReference>
<dbReference type="Proteomes" id="UP000545386">
    <property type="component" value="Unassembled WGS sequence"/>
</dbReference>
<dbReference type="PANTHER" id="PTHR35004:SF7">
    <property type="entry name" value="INTEGRASE PROTEIN"/>
    <property type="match status" value="1"/>
</dbReference>
<dbReference type="PROSITE" id="PS50994">
    <property type="entry name" value="INTEGRASE"/>
    <property type="match status" value="1"/>
</dbReference>
<comment type="similarity">
    <text evidence="1">Belongs to the transposase IS21/IS408/IS1162 family.</text>
</comment>
<organism evidence="3 4">
    <name type="scientific">Pusillimonas minor</name>
    <dbReference type="NCBI Taxonomy" id="2697024"/>
    <lineage>
        <taxon>Bacteria</taxon>
        <taxon>Pseudomonadati</taxon>
        <taxon>Pseudomonadota</taxon>
        <taxon>Betaproteobacteria</taxon>
        <taxon>Burkholderiales</taxon>
        <taxon>Alcaligenaceae</taxon>
        <taxon>Pusillimonas</taxon>
    </lineage>
</organism>
<accession>A0A842HU91</accession>
<gene>
    <name evidence="3" type="ORF">GTU67_15075</name>
</gene>
<evidence type="ECO:0000313" key="3">
    <source>
        <dbReference type="EMBL" id="MBC2771208.1"/>
    </source>
</evidence>
<dbReference type="EMBL" id="JACJUU010000036">
    <property type="protein sequence ID" value="MBC2771208.1"/>
    <property type="molecule type" value="Genomic_DNA"/>
</dbReference>
<reference evidence="3 4" key="1">
    <citation type="submission" date="2020-08" db="EMBL/GenBank/DDBJ databases">
        <title>Paraeoetvoesia sp. YC-7-48 draft genome sequence.</title>
        <authorList>
            <person name="Yao L."/>
        </authorList>
    </citation>
    <scope>NUCLEOTIDE SEQUENCE [LARGE SCALE GENOMIC DNA]</scope>
    <source>
        <strain evidence="4">YC-7-48</strain>
    </source>
</reference>
<evidence type="ECO:0000256" key="1">
    <source>
        <dbReference type="ARBA" id="ARBA00009277"/>
    </source>
</evidence>
<comment type="caution">
    <text evidence="3">The sequence shown here is derived from an EMBL/GenBank/DDBJ whole genome shotgun (WGS) entry which is preliminary data.</text>
</comment>
<keyword evidence="4" id="KW-1185">Reference proteome</keyword>
<dbReference type="Pfam" id="PF22483">
    <property type="entry name" value="Mu-transpos_C_2"/>
    <property type="match status" value="1"/>
</dbReference>
<dbReference type="InterPro" id="IPR012337">
    <property type="entry name" value="RNaseH-like_sf"/>
</dbReference>
<sequence>MSGKRITDQQIRLYMKHRSDRPQGVAAAKAGISERSARRIDMKELQPQLGQRTWRTRPDPLIDVWASIVVPWLERNETISSIGIFDYLCEYHGDCFDPRARRTLERRIRAWRQLHGPEQDVVFLQTHAPGDLGIADFTVVNEPVTICAQPLKHRLFHYRLVASGWAYVQVVCGGESFSALSDGLQNAFWQSGGVPRQLRTDSLSAAYKNKAEHDDFTCQFEQLCQHYGVRATRNNRGVAHENGAIESPNNHLKRQLHQALVLRGSFEFDTLEAYNKFVQQLVARRNRRVATAWADERRQLRPLPSKRSVNYSEQRIRVTRSSTIEIRRIVYTVPSRLIGARVTVRIYDTKLEIWCANECTLTLDRVFAPAGKTRARSVDYRHVIEALVKKPRAFRSSQLRDELLPTHDYQTIWQHVDHRLSADAACQYIVRLLHLAKKTDHQDAIGRYVLDQVALRGLPSLLSCEERFAPKTRVMPKITVRQHNLHDYNRLLQTTGVQHG</sequence>
<proteinExistence type="inferred from homology"/>
<dbReference type="Gene3D" id="3.30.420.10">
    <property type="entry name" value="Ribonuclease H-like superfamily/Ribonuclease H"/>
    <property type="match status" value="1"/>
</dbReference>
<dbReference type="AlphaFoldDB" id="A0A842HU91"/>
<dbReference type="InterPro" id="IPR036397">
    <property type="entry name" value="RNaseH_sf"/>
</dbReference>
<dbReference type="SUPFAM" id="SSF53098">
    <property type="entry name" value="Ribonuclease H-like"/>
    <property type="match status" value="1"/>
</dbReference>
<dbReference type="InterPro" id="IPR054353">
    <property type="entry name" value="IstA-like_C"/>
</dbReference>
<dbReference type="RefSeq" id="WP_185780801.1">
    <property type="nucleotide sequence ID" value="NZ_JACJUU010000036.1"/>
</dbReference>